<dbReference type="InterPro" id="IPR052367">
    <property type="entry name" value="Thiosulfate_ST/Rhodanese-like"/>
</dbReference>
<name>A0A418XLU4_9PSED</name>
<dbReference type="SUPFAM" id="SSF52821">
    <property type="entry name" value="Rhodanese/Cell cycle control phosphatase"/>
    <property type="match status" value="1"/>
</dbReference>
<dbReference type="OrthoDB" id="9789585at2"/>
<dbReference type="PROSITE" id="PS50206">
    <property type="entry name" value="RHODANESE_3"/>
    <property type="match status" value="1"/>
</dbReference>
<evidence type="ECO:0000313" key="4">
    <source>
        <dbReference type="Proteomes" id="UP000284021"/>
    </source>
</evidence>
<organism evidence="3 4">
    <name type="scientific">Pseudomonas cavernicola</name>
    <dbReference type="NCBI Taxonomy" id="2320866"/>
    <lineage>
        <taxon>Bacteria</taxon>
        <taxon>Pseudomonadati</taxon>
        <taxon>Pseudomonadota</taxon>
        <taxon>Gammaproteobacteria</taxon>
        <taxon>Pseudomonadales</taxon>
        <taxon>Pseudomonadaceae</taxon>
        <taxon>Pseudomonas</taxon>
    </lineage>
</organism>
<keyword evidence="4" id="KW-1185">Reference proteome</keyword>
<dbReference type="InterPro" id="IPR001763">
    <property type="entry name" value="Rhodanese-like_dom"/>
</dbReference>
<dbReference type="InterPro" id="IPR036873">
    <property type="entry name" value="Rhodanese-like_dom_sf"/>
</dbReference>
<dbReference type="Gene3D" id="3.40.250.10">
    <property type="entry name" value="Rhodanese-like domain"/>
    <property type="match status" value="1"/>
</dbReference>
<evidence type="ECO:0000256" key="1">
    <source>
        <dbReference type="SAM" id="SignalP"/>
    </source>
</evidence>
<dbReference type="PANTHER" id="PTHR45431">
    <property type="entry name" value="RHODANESE-LIKE DOMAIN-CONTAINING PROTEIN 15, CHLOROPLASTIC"/>
    <property type="match status" value="1"/>
</dbReference>
<dbReference type="RefSeq" id="WP_119953938.1">
    <property type="nucleotide sequence ID" value="NZ_QYUR01000002.1"/>
</dbReference>
<gene>
    <name evidence="3" type="ORF">D3879_09395</name>
</gene>
<dbReference type="AlphaFoldDB" id="A0A418XLU4"/>
<feature type="chain" id="PRO_5019306202" evidence="1">
    <location>
        <begin position="19"/>
        <end position="119"/>
    </location>
</feature>
<evidence type="ECO:0000313" key="3">
    <source>
        <dbReference type="EMBL" id="RJG13442.1"/>
    </source>
</evidence>
<dbReference type="Proteomes" id="UP000284021">
    <property type="component" value="Unassembled WGS sequence"/>
</dbReference>
<dbReference type="EMBL" id="QYUR01000002">
    <property type="protein sequence ID" value="RJG13442.1"/>
    <property type="molecule type" value="Genomic_DNA"/>
</dbReference>
<keyword evidence="1" id="KW-0732">Signal</keyword>
<evidence type="ECO:0000259" key="2">
    <source>
        <dbReference type="PROSITE" id="PS50206"/>
    </source>
</evidence>
<dbReference type="PANTHER" id="PTHR45431:SF3">
    <property type="entry name" value="RHODANESE-LIKE DOMAIN-CONTAINING PROTEIN 15, CHLOROPLASTIC"/>
    <property type="match status" value="1"/>
</dbReference>
<dbReference type="CDD" id="cd00158">
    <property type="entry name" value="RHOD"/>
    <property type="match status" value="1"/>
</dbReference>
<protein>
    <submittedName>
        <fullName evidence="3">Rhodanese-like domain-containing protein</fullName>
    </submittedName>
</protein>
<sequence length="119" mass="12697">MRTLLAGCVLLFSLSAAAAEVDQTAAVQALAEPKTLLIDVRTAEEFAEGALPGASRIGYEQIDTQIASLTSDKDTPIVLYCRSGRRSGIAQDELRKLGYTHVINAGGYQELKTALALED</sequence>
<proteinExistence type="predicted"/>
<accession>A0A418XLU4</accession>
<comment type="caution">
    <text evidence="3">The sequence shown here is derived from an EMBL/GenBank/DDBJ whole genome shotgun (WGS) entry which is preliminary data.</text>
</comment>
<reference evidence="3 4" key="1">
    <citation type="submission" date="2018-09" db="EMBL/GenBank/DDBJ databases">
        <authorList>
            <person name="Zhu H."/>
        </authorList>
    </citation>
    <scope>NUCLEOTIDE SEQUENCE [LARGE SCALE GENOMIC DNA]</scope>
    <source>
        <strain evidence="3 4">K1S02-6</strain>
    </source>
</reference>
<dbReference type="SMART" id="SM00450">
    <property type="entry name" value="RHOD"/>
    <property type="match status" value="1"/>
</dbReference>
<feature type="domain" description="Rhodanese" evidence="2">
    <location>
        <begin position="31"/>
        <end position="116"/>
    </location>
</feature>
<feature type="signal peptide" evidence="1">
    <location>
        <begin position="1"/>
        <end position="18"/>
    </location>
</feature>
<dbReference type="Pfam" id="PF00581">
    <property type="entry name" value="Rhodanese"/>
    <property type="match status" value="1"/>
</dbReference>